<comment type="catalytic activity">
    <reaction evidence="1 9">
        <text>(S)-4-amino-5-oxopentanoate = 5-aminolevulinate</text>
        <dbReference type="Rhea" id="RHEA:14265"/>
        <dbReference type="ChEBI" id="CHEBI:57501"/>
        <dbReference type="ChEBI" id="CHEBI:356416"/>
        <dbReference type="EC" id="5.4.3.8"/>
    </reaction>
</comment>
<feature type="modified residue" description="N6-(pyridoxal phosphate)lysine" evidence="9">
    <location>
        <position position="267"/>
    </location>
</feature>
<dbReference type="InterPro" id="IPR004639">
    <property type="entry name" value="4pyrrol_synth_GluAld_NH2Trfase"/>
</dbReference>
<name>A0A1H3PVD9_9BACI</name>
<comment type="subcellular location">
    <subcellularLocation>
        <location evidence="9">Cytoplasm</location>
    </subcellularLocation>
</comment>
<dbReference type="GO" id="GO:0005737">
    <property type="term" value="C:cytoplasm"/>
    <property type="evidence" value="ECO:0007669"/>
    <property type="project" value="UniProtKB-SubCell"/>
</dbReference>
<reference evidence="11" key="1">
    <citation type="submission" date="2016-10" db="EMBL/GenBank/DDBJ databases">
        <authorList>
            <person name="Varghese N."/>
            <person name="Submissions S."/>
        </authorList>
    </citation>
    <scope>NUCLEOTIDE SEQUENCE [LARGE SCALE GENOMIC DNA]</scope>
    <source>
        <strain evidence="11">SP</strain>
    </source>
</reference>
<dbReference type="InterPro" id="IPR015422">
    <property type="entry name" value="PyrdxlP-dep_Trfase_small"/>
</dbReference>
<dbReference type="InterPro" id="IPR005814">
    <property type="entry name" value="Aminotrans_3"/>
</dbReference>
<evidence type="ECO:0000256" key="1">
    <source>
        <dbReference type="ARBA" id="ARBA00001579"/>
    </source>
</evidence>
<keyword evidence="6 9" id="KW-0663">Pyridoxal phosphate</keyword>
<keyword evidence="8 9" id="KW-0627">Porphyrin biosynthesis</keyword>
<dbReference type="CDD" id="cd00610">
    <property type="entry name" value="OAT_like"/>
    <property type="match status" value="1"/>
</dbReference>
<dbReference type="STRING" id="1503961.SAMN05421736_105222"/>
<accession>A0A1H3PVD9</accession>
<comment type="subunit">
    <text evidence="9">Homodimer.</text>
</comment>
<comment type="similarity">
    <text evidence="4 9">Belongs to the class-III pyridoxal-phosphate-dependent aminotransferase family. HemL subfamily.</text>
</comment>
<keyword evidence="5 9" id="KW-0963">Cytoplasm</keyword>
<comment type="cofactor">
    <cofactor evidence="2 9">
        <name>pyridoxal 5'-phosphate</name>
        <dbReference type="ChEBI" id="CHEBI:597326"/>
    </cofactor>
</comment>
<proteinExistence type="inferred from homology"/>
<dbReference type="NCBIfam" id="NF000818">
    <property type="entry name" value="PRK00062.1"/>
    <property type="match status" value="1"/>
</dbReference>
<dbReference type="InterPro" id="IPR015421">
    <property type="entry name" value="PyrdxlP-dep_Trfase_major"/>
</dbReference>
<dbReference type="Gene3D" id="3.40.640.10">
    <property type="entry name" value="Type I PLP-dependent aspartate aminotransferase-like (Major domain)"/>
    <property type="match status" value="1"/>
</dbReference>
<gene>
    <name evidence="9" type="primary">hemL</name>
    <name evidence="10" type="ORF">SAMN05421736_105222</name>
</gene>
<dbReference type="PROSITE" id="PS00600">
    <property type="entry name" value="AA_TRANSFER_CLASS_3"/>
    <property type="match status" value="1"/>
</dbReference>
<evidence type="ECO:0000313" key="11">
    <source>
        <dbReference type="Proteomes" id="UP000198935"/>
    </source>
</evidence>
<evidence type="ECO:0000256" key="6">
    <source>
        <dbReference type="ARBA" id="ARBA00022898"/>
    </source>
</evidence>
<dbReference type="UniPathway" id="UPA00251">
    <property type="reaction ID" value="UER00317"/>
</dbReference>
<dbReference type="Proteomes" id="UP000198935">
    <property type="component" value="Unassembled WGS sequence"/>
</dbReference>
<evidence type="ECO:0000256" key="2">
    <source>
        <dbReference type="ARBA" id="ARBA00001933"/>
    </source>
</evidence>
<dbReference type="GO" id="GO:0030170">
    <property type="term" value="F:pyridoxal phosphate binding"/>
    <property type="evidence" value="ECO:0007669"/>
    <property type="project" value="InterPro"/>
</dbReference>
<dbReference type="SUPFAM" id="SSF53383">
    <property type="entry name" value="PLP-dependent transferases"/>
    <property type="match status" value="1"/>
</dbReference>
<keyword evidence="11" id="KW-1185">Reference proteome</keyword>
<evidence type="ECO:0000256" key="4">
    <source>
        <dbReference type="ARBA" id="ARBA00008981"/>
    </source>
</evidence>
<evidence type="ECO:0000313" key="10">
    <source>
        <dbReference type="EMBL" id="SDZ04908.1"/>
    </source>
</evidence>
<sequence length="430" mass="46287">MEWKKSSAAFRKAKEVMPGGVNSPVRAFKSVKLDPVFMERGKGSTIWDIDGNKYIDYVLSWGPLILGHADDEVVEALKIAAEKGTSFGAPNELETKLAELVIERVPSIEVVRMVNSGTEATMSALRLARGYTGRNKILKFEGCYHGHGDSLLIKAGSGVATLGLPDSPGVPESVAKNTLTVPYNDLASLQYAVDHYGDDLAAVIMEPVAGNMGVVLPEPGFLEGVRKITAANGTLLIFDEVMTGFRVDFECAQGKFGITPDLTCLGKVIGGGLPVGAYGGKREIMEQIAPSGPIYQAGTLSGNPLAMTAGYETLRQLTKESYAHFDRLGKRLAKGLSEAAGLYKIPHHINHIGSMVGFFFTNERVTNYEKASSSDLTMFAEYFKRMLEQGISLPPSQFEGMFLSTKHTEADIDQTVAAAEKAFAALSSSN</sequence>
<dbReference type="FunFam" id="3.40.640.10:FF:000021">
    <property type="entry name" value="Glutamate-1-semialdehyde 2,1-aminomutase"/>
    <property type="match status" value="1"/>
</dbReference>
<organism evidence="10 11">
    <name type="scientific">Evansella caseinilytica</name>
    <dbReference type="NCBI Taxonomy" id="1503961"/>
    <lineage>
        <taxon>Bacteria</taxon>
        <taxon>Bacillati</taxon>
        <taxon>Bacillota</taxon>
        <taxon>Bacilli</taxon>
        <taxon>Bacillales</taxon>
        <taxon>Bacillaceae</taxon>
        <taxon>Evansella</taxon>
    </lineage>
</organism>
<dbReference type="PANTHER" id="PTHR43713:SF3">
    <property type="entry name" value="GLUTAMATE-1-SEMIALDEHYDE 2,1-AMINOMUTASE 1, CHLOROPLASTIC-RELATED"/>
    <property type="match status" value="1"/>
</dbReference>
<keyword evidence="7 9" id="KW-0413">Isomerase</keyword>
<evidence type="ECO:0000256" key="3">
    <source>
        <dbReference type="ARBA" id="ARBA00004819"/>
    </source>
</evidence>
<evidence type="ECO:0000256" key="9">
    <source>
        <dbReference type="HAMAP-Rule" id="MF_00375"/>
    </source>
</evidence>
<protein>
    <recommendedName>
        <fullName evidence="9">Glutamate-1-semialdehyde 2,1-aminomutase</fullName>
        <shortName evidence="9">GSA</shortName>
        <ecNumber evidence="9">5.4.3.8</ecNumber>
    </recommendedName>
    <alternativeName>
        <fullName evidence="9">Glutamate-1-semialdehyde aminotransferase</fullName>
        <shortName evidence="9">GSA-AT</shortName>
    </alternativeName>
</protein>
<dbReference type="InterPro" id="IPR049704">
    <property type="entry name" value="Aminotrans_3_PPA_site"/>
</dbReference>
<evidence type="ECO:0000256" key="8">
    <source>
        <dbReference type="ARBA" id="ARBA00023244"/>
    </source>
</evidence>
<dbReference type="InterPro" id="IPR015424">
    <property type="entry name" value="PyrdxlP-dep_Trfase"/>
</dbReference>
<dbReference type="AlphaFoldDB" id="A0A1H3PVD9"/>
<dbReference type="EMBL" id="FNPI01000005">
    <property type="protein sequence ID" value="SDZ04908.1"/>
    <property type="molecule type" value="Genomic_DNA"/>
</dbReference>
<comment type="pathway">
    <text evidence="3">Porphyrin-containing compound metabolism; protoporphyrin-IX biosynthesis; 5-aminolevulinate from L-glutamyl-tRNA(Glu): step 2/2.</text>
</comment>
<dbReference type="Gene3D" id="3.90.1150.10">
    <property type="entry name" value="Aspartate Aminotransferase, domain 1"/>
    <property type="match status" value="1"/>
</dbReference>
<evidence type="ECO:0000256" key="5">
    <source>
        <dbReference type="ARBA" id="ARBA00022490"/>
    </source>
</evidence>
<dbReference type="GO" id="GO:0042286">
    <property type="term" value="F:glutamate-1-semialdehyde 2,1-aminomutase activity"/>
    <property type="evidence" value="ECO:0007669"/>
    <property type="project" value="UniProtKB-UniRule"/>
</dbReference>
<evidence type="ECO:0000256" key="7">
    <source>
        <dbReference type="ARBA" id="ARBA00023235"/>
    </source>
</evidence>
<dbReference type="PANTHER" id="PTHR43713">
    <property type="entry name" value="GLUTAMATE-1-SEMIALDEHYDE 2,1-AMINOMUTASE"/>
    <property type="match status" value="1"/>
</dbReference>
<dbReference type="GO" id="GO:0008483">
    <property type="term" value="F:transaminase activity"/>
    <property type="evidence" value="ECO:0007669"/>
    <property type="project" value="InterPro"/>
</dbReference>
<dbReference type="NCBIfam" id="TIGR00713">
    <property type="entry name" value="hemL"/>
    <property type="match status" value="1"/>
</dbReference>
<dbReference type="HAMAP" id="MF_00375">
    <property type="entry name" value="HemL_aminotrans_3"/>
    <property type="match status" value="1"/>
</dbReference>
<dbReference type="GO" id="GO:0006782">
    <property type="term" value="P:protoporphyrinogen IX biosynthetic process"/>
    <property type="evidence" value="ECO:0007669"/>
    <property type="project" value="UniProtKB-UniRule"/>
</dbReference>
<dbReference type="EC" id="5.4.3.8" evidence="9"/>
<dbReference type="Pfam" id="PF00202">
    <property type="entry name" value="Aminotran_3"/>
    <property type="match status" value="1"/>
</dbReference>